<accession>A0A1N7LLV7</accession>
<dbReference type="AlphaFoldDB" id="A0A1N7LLV7"/>
<gene>
    <name evidence="1" type="ORF">SAMN05421788_101968</name>
</gene>
<keyword evidence="2" id="KW-1185">Reference proteome</keyword>
<evidence type="ECO:0000313" key="2">
    <source>
        <dbReference type="Proteomes" id="UP000186917"/>
    </source>
</evidence>
<proteinExistence type="predicted"/>
<sequence>MIESRMYVIRGLNSFRIQCHFFLYNNPGKKLANGNGRMAILLLPDCDVKLEIRAQAAKP</sequence>
<protein>
    <submittedName>
        <fullName evidence="1">Uncharacterized protein</fullName>
    </submittedName>
</protein>
<reference evidence="2" key="1">
    <citation type="submission" date="2017-01" db="EMBL/GenBank/DDBJ databases">
        <authorList>
            <person name="Varghese N."/>
            <person name="Submissions S."/>
        </authorList>
    </citation>
    <scope>NUCLEOTIDE SEQUENCE [LARGE SCALE GENOMIC DNA]</scope>
    <source>
        <strain evidence="2">DSM 21054</strain>
    </source>
</reference>
<dbReference type="EMBL" id="FTOR01000001">
    <property type="protein sequence ID" value="SIS74782.1"/>
    <property type="molecule type" value="Genomic_DNA"/>
</dbReference>
<organism evidence="1 2">
    <name type="scientific">Filimonas lacunae</name>
    <dbReference type="NCBI Taxonomy" id="477680"/>
    <lineage>
        <taxon>Bacteria</taxon>
        <taxon>Pseudomonadati</taxon>
        <taxon>Bacteroidota</taxon>
        <taxon>Chitinophagia</taxon>
        <taxon>Chitinophagales</taxon>
        <taxon>Chitinophagaceae</taxon>
        <taxon>Filimonas</taxon>
    </lineage>
</organism>
<dbReference type="Proteomes" id="UP000186917">
    <property type="component" value="Unassembled WGS sequence"/>
</dbReference>
<name>A0A1N7LLV7_9BACT</name>
<evidence type="ECO:0000313" key="1">
    <source>
        <dbReference type="EMBL" id="SIS74782.1"/>
    </source>
</evidence>
<dbReference type="RefSeq" id="WP_076376177.1">
    <property type="nucleotide sequence ID" value="NZ_AP017422.1"/>
</dbReference>